<dbReference type="PANTHER" id="PTHR21646:SF16">
    <property type="entry name" value="U4_U6.U5 TRI-SNRNP-ASSOCIATED PROTEIN 2"/>
    <property type="match status" value="1"/>
</dbReference>
<evidence type="ECO:0000313" key="13">
    <source>
        <dbReference type="EMBL" id="CDW81331.1"/>
    </source>
</evidence>
<dbReference type="InterPro" id="IPR033809">
    <property type="entry name" value="USP39"/>
</dbReference>
<dbReference type="GO" id="GO:0016579">
    <property type="term" value="P:protein deubiquitination"/>
    <property type="evidence" value="ECO:0007669"/>
    <property type="project" value="InterPro"/>
</dbReference>
<evidence type="ECO:0000256" key="7">
    <source>
        <dbReference type="ARBA" id="ARBA00023187"/>
    </source>
</evidence>
<dbReference type="AlphaFoldDB" id="A0A078AHJ4"/>
<keyword evidence="8" id="KW-0539">Nucleus</keyword>
<evidence type="ECO:0000256" key="6">
    <source>
        <dbReference type="ARBA" id="ARBA00022833"/>
    </source>
</evidence>
<evidence type="ECO:0000256" key="3">
    <source>
        <dbReference type="ARBA" id="ARBA00022723"/>
    </source>
</evidence>
<dbReference type="PROSITE" id="PS50235">
    <property type="entry name" value="USP_3"/>
    <property type="match status" value="1"/>
</dbReference>
<dbReference type="CDD" id="cd02669">
    <property type="entry name" value="Peptidase_C19M"/>
    <property type="match status" value="1"/>
</dbReference>
<dbReference type="Gene3D" id="3.30.40.10">
    <property type="entry name" value="Zinc/RING finger domain, C3HC4 (zinc finger)"/>
    <property type="match status" value="1"/>
</dbReference>
<keyword evidence="5 9" id="KW-0863">Zinc-finger</keyword>
<evidence type="ECO:0000256" key="9">
    <source>
        <dbReference type="PROSITE-ProRule" id="PRU00502"/>
    </source>
</evidence>
<dbReference type="PANTHER" id="PTHR21646">
    <property type="entry name" value="UBIQUITIN CARBOXYL-TERMINAL HYDROLASE"/>
    <property type="match status" value="1"/>
</dbReference>
<evidence type="ECO:0000256" key="5">
    <source>
        <dbReference type="ARBA" id="ARBA00022771"/>
    </source>
</evidence>
<dbReference type="InterPro" id="IPR038765">
    <property type="entry name" value="Papain-like_cys_pep_sf"/>
</dbReference>
<evidence type="ECO:0000256" key="10">
    <source>
        <dbReference type="SAM" id="MobiDB-lite"/>
    </source>
</evidence>
<keyword evidence="2" id="KW-0507">mRNA processing</keyword>
<keyword evidence="3" id="KW-0479">Metal-binding</keyword>
<dbReference type="InParanoid" id="A0A078AHJ4"/>
<keyword evidence="7" id="KW-0508">mRNA splicing</keyword>
<dbReference type="EMBL" id="CCKQ01009821">
    <property type="protein sequence ID" value="CDW81331.1"/>
    <property type="molecule type" value="Genomic_DNA"/>
</dbReference>
<keyword evidence="4" id="KW-0747">Spliceosome</keyword>
<organism evidence="13 14">
    <name type="scientific">Stylonychia lemnae</name>
    <name type="common">Ciliate</name>
    <dbReference type="NCBI Taxonomy" id="5949"/>
    <lineage>
        <taxon>Eukaryota</taxon>
        <taxon>Sar</taxon>
        <taxon>Alveolata</taxon>
        <taxon>Ciliophora</taxon>
        <taxon>Intramacronucleata</taxon>
        <taxon>Spirotrichea</taxon>
        <taxon>Stichotrichia</taxon>
        <taxon>Sporadotrichida</taxon>
        <taxon>Oxytrichidae</taxon>
        <taxon>Stylonychinae</taxon>
        <taxon>Stylonychia</taxon>
    </lineage>
</organism>
<evidence type="ECO:0000256" key="8">
    <source>
        <dbReference type="ARBA" id="ARBA00023242"/>
    </source>
</evidence>
<evidence type="ECO:0000313" key="14">
    <source>
        <dbReference type="Proteomes" id="UP000039865"/>
    </source>
</evidence>
<dbReference type="SUPFAM" id="SSF57850">
    <property type="entry name" value="RING/U-box"/>
    <property type="match status" value="1"/>
</dbReference>
<dbReference type="InterPro" id="IPR050185">
    <property type="entry name" value="Ub_carboxyl-term_hydrolase"/>
</dbReference>
<dbReference type="Gene3D" id="3.90.70.10">
    <property type="entry name" value="Cysteine proteinases"/>
    <property type="match status" value="1"/>
</dbReference>
<dbReference type="GO" id="GO:0000245">
    <property type="term" value="P:spliceosomal complex assembly"/>
    <property type="evidence" value="ECO:0007669"/>
    <property type="project" value="InterPro"/>
</dbReference>
<evidence type="ECO:0000259" key="12">
    <source>
        <dbReference type="PROSITE" id="PS50271"/>
    </source>
</evidence>
<dbReference type="Pfam" id="PF02148">
    <property type="entry name" value="zf-UBP"/>
    <property type="match status" value="1"/>
</dbReference>
<dbReference type="InterPro" id="IPR028889">
    <property type="entry name" value="USP"/>
</dbReference>
<feature type="region of interest" description="Disordered" evidence="10">
    <location>
        <begin position="21"/>
        <end position="46"/>
    </location>
</feature>
<evidence type="ECO:0000256" key="2">
    <source>
        <dbReference type="ARBA" id="ARBA00022664"/>
    </source>
</evidence>
<proteinExistence type="predicted"/>
<dbReference type="SUPFAM" id="SSF54001">
    <property type="entry name" value="Cysteine proteinases"/>
    <property type="match status" value="1"/>
</dbReference>
<dbReference type="InterPro" id="IPR013083">
    <property type="entry name" value="Znf_RING/FYVE/PHD"/>
</dbReference>
<dbReference type="Pfam" id="PF00443">
    <property type="entry name" value="UCH"/>
    <property type="match status" value="1"/>
</dbReference>
<dbReference type="FunCoup" id="A0A078AHJ4">
    <property type="interactions" value="557"/>
</dbReference>
<dbReference type="PROSITE" id="PS50271">
    <property type="entry name" value="ZF_UBP"/>
    <property type="match status" value="1"/>
</dbReference>
<dbReference type="SMART" id="SM00290">
    <property type="entry name" value="ZnF_UBP"/>
    <property type="match status" value="1"/>
</dbReference>
<feature type="domain" description="USP" evidence="11">
    <location>
        <begin position="170"/>
        <end position="517"/>
    </location>
</feature>
<dbReference type="OrthoDB" id="307126at2759"/>
<keyword evidence="14" id="KW-1185">Reference proteome</keyword>
<feature type="domain" description="UBP-type" evidence="12">
    <location>
        <begin position="48"/>
        <end position="145"/>
    </location>
</feature>
<dbReference type="GO" id="GO:0004843">
    <property type="term" value="F:cysteine-type deubiquitinase activity"/>
    <property type="evidence" value="ECO:0007669"/>
    <property type="project" value="InterPro"/>
</dbReference>
<evidence type="ECO:0000256" key="1">
    <source>
        <dbReference type="ARBA" id="ARBA00004123"/>
    </source>
</evidence>
<dbReference type="OMA" id="QLRRFKC"/>
<keyword evidence="6" id="KW-0862">Zinc</keyword>
<dbReference type="InterPro" id="IPR001394">
    <property type="entry name" value="Peptidase_C19_UCH"/>
</dbReference>
<reference evidence="13 14" key="1">
    <citation type="submission" date="2014-06" db="EMBL/GenBank/DDBJ databases">
        <authorList>
            <person name="Swart Estienne"/>
        </authorList>
    </citation>
    <scope>NUCLEOTIDE SEQUENCE [LARGE SCALE GENOMIC DNA]</scope>
    <source>
        <strain evidence="13 14">130c</strain>
    </source>
</reference>
<sequence length="520" mass="60764">MERNHKDNLLKKRKAEIDLSQFYQKNQEEGDKTDQSNGEQQVQKRQRKDCPYLGQIKRHVLDFDFERQCSVTLSNLNIYSCLTCGRYFQGKGKNTQAYTHSLEEAHNVYINLHDSRVWCLPDNYEVEDAALNDIKYNLLPLYNQQLVDKLDSEPIFSRALDGTEFYPGCLGLNNLKQTDYVNVMIQALCRIKPLRDFCLIYKLSGENLNNVDPKHLLVLNFAELVKKIWNPKNFKGHVSPHEVLQSISQASSKRFKIGEQKDPINLLTWFLNTFNEDLASKNSKGKKQTMIEDTFQGEIELSQLIPKNKDVNFLNKIAAMKTNVDVNVQYEMKNQKTKFFFLTLDLPQVPLFKEQNQLASIPQIPLMTLLKKFDGKSFIEERVTAIKKKYRIVSLPKYLIIHIKRFHKNDYFIEKNPTIVNFPIKNLDLTEYIWDQNSSGNKEEVNGDKAATEKVSYKYDLVANIIHDGQAEDGKYRVQIHHKPTDQWYDIQDLHVNNIMPQQVVVSECYILIFERQIHN</sequence>
<dbReference type="InterPro" id="IPR001607">
    <property type="entry name" value="Znf_UBP"/>
</dbReference>
<evidence type="ECO:0000259" key="11">
    <source>
        <dbReference type="PROSITE" id="PS50235"/>
    </source>
</evidence>
<name>A0A078AHJ4_STYLE</name>
<protein>
    <submittedName>
        <fullName evidence="13">U4 tri-snrnp-associated protein 2-like</fullName>
    </submittedName>
</protein>
<dbReference type="GO" id="GO:0008270">
    <property type="term" value="F:zinc ion binding"/>
    <property type="evidence" value="ECO:0007669"/>
    <property type="project" value="UniProtKB-KW"/>
</dbReference>
<dbReference type="GO" id="GO:0005681">
    <property type="term" value="C:spliceosomal complex"/>
    <property type="evidence" value="ECO:0007669"/>
    <property type="project" value="UniProtKB-KW"/>
</dbReference>
<dbReference type="Proteomes" id="UP000039865">
    <property type="component" value="Unassembled WGS sequence"/>
</dbReference>
<evidence type="ECO:0000256" key="4">
    <source>
        <dbReference type="ARBA" id="ARBA00022728"/>
    </source>
</evidence>
<gene>
    <name evidence="13" type="primary">Contig18604.g19766</name>
    <name evidence="13" type="ORF">STYLEM_10346</name>
</gene>
<comment type="subcellular location">
    <subcellularLocation>
        <location evidence="1">Nucleus</location>
    </subcellularLocation>
</comment>
<accession>A0A078AHJ4</accession>